<organism evidence="1 2">
    <name type="scientific">Sphaerospermopsis kisseleviana CS-549</name>
    <dbReference type="NCBI Taxonomy" id="3021783"/>
    <lineage>
        <taxon>Bacteria</taxon>
        <taxon>Bacillati</taxon>
        <taxon>Cyanobacteriota</taxon>
        <taxon>Cyanophyceae</taxon>
        <taxon>Nostocales</taxon>
        <taxon>Aphanizomenonaceae</taxon>
        <taxon>Sphaerospermopsis</taxon>
        <taxon>Sphaerospermopsis kisseleviana</taxon>
    </lineage>
</organism>
<dbReference type="RefSeq" id="WP_265586235.1">
    <property type="nucleotide sequence ID" value="NZ_JAQMTI010000224.1"/>
</dbReference>
<proteinExistence type="predicted"/>
<accession>A0ABT4ZUQ3</accession>
<evidence type="ECO:0000313" key="1">
    <source>
        <dbReference type="EMBL" id="MDB9443158.1"/>
    </source>
</evidence>
<dbReference type="Proteomes" id="UP001211711">
    <property type="component" value="Unassembled WGS sequence"/>
</dbReference>
<comment type="caution">
    <text evidence="1">The sequence shown here is derived from an EMBL/GenBank/DDBJ whole genome shotgun (WGS) entry which is preliminary data.</text>
</comment>
<protein>
    <submittedName>
        <fullName evidence="1">Uncharacterized protein</fullName>
    </submittedName>
</protein>
<reference evidence="1 2" key="1">
    <citation type="submission" date="2023-01" db="EMBL/GenBank/DDBJ databases">
        <title>Genomes from the Australian National Cyanobacteria Reference Collection.</title>
        <authorList>
            <person name="Willis A."/>
            <person name="Lee E.M.F."/>
        </authorList>
    </citation>
    <scope>NUCLEOTIDE SEQUENCE [LARGE SCALE GENOMIC DNA]</scope>
    <source>
        <strain evidence="1 2">CS-549</strain>
    </source>
</reference>
<gene>
    <name evidence="1" type="ORF">PN497_17575</name>
</gene>
<evidence type="ECO:0000313" key="2">
    <source>
        <dbReference type="Proteomes" id="UP001211711"/>
    </source>
</evidence>
<dbReference type="EMBL" id="JAQMTI010000224">
    <property type="protein sequence ID" value="MDB9443158.1"/>
    <property type="molecule type" value="Genomic_DNA"/>
</dbReference>
<keyword evidence="2" id="KW-1185">Reference proteome</keyword>
<sequence>MPILQGGNREEKLRQAMRELRQDEQLQELEPLLSFFASFV</sequence>
<name>A0ABT4ZUQ3_9CYAN</name>